<evidence type="ECO:0000256" key="1">
    <source>
        <dbReference type="ARBA" id="ARBA00010790"/>
    </source>
</evidence>
<comment type="similarity">
    <text evidence="1">Belongs to the GMC oxidoreductase family.</text>
</comment>
<dbReference type="InterPro" id="IPR007867">
    <property type="entry name" value="GMC_OxRtase_C"/>
</dbReference>
<dbReference type="InterPro" id="IPR036188">
    <property type="entry name" value="FAD/NAD-bd_sf"/>
</dbReference>
<keyword evidence="4" id="KW-1185">Reference proteome</keyword>
<protein>
    <recommendedName>
        <fullName evidence="2">Glucose-methanol-choline oxidoreductase C-terminal domain-containing protein</fullName>
    </recommendedName>
</protein>
<gene>
    <name evidence="3" type="ORF">ACAOBT_LOCUS17361</name>
</gene>
<dbReference type="Pfam" id="PF05199">
    <property type="entry name" value="GMC_oxred_C"/>
    <property type="match status" value="1"/>
</dbReference>
<sequence>MPSSVWYQQSACKMGPETDKEAVVDPRLRVHGIKNLRVVDVSIFPTTVAAHTVGPPDMEGEKTADIVKEDWNVISNYMLHVKSDIFTRL</sequence>
<evidence type="ECO:0000259" key="2">
    <source>
        <dbReference type="Pfam" id="PF05199"/>
    </source>
</evidence>
<evidence type="ECO:0000313" key="4">
    <source>
        <dbReference type="Proteomes" id="UP001152888"/>
    </source>
</evidence>
<dbReference type="GO" id="GO:0050660">
    <property type="term" value="F:flavin adenine dinucleotide binding"/>
    <property type="evidence" value="ECO:0007669"/>
    <property type="project" value="InterPro"/>
</dbReference>
<organism evidence="3 4">
    <name type="scientific">Acanthoscelides obtectus</name>
    <name type="common">Bean weevil</name>
    <name type="synonym">Bruchus obtectus</name>
    <dbReference type="NCBI Taxonomy" id="200917"/>
    <lineage>
        <taxon>Eukaryota</taxon>
        <taxon>Metazoa</taxon>
        <taxon>Ecdysozoa</taxon>
        <taxon>Arthropoda</taxon>
        <taxon>Hexapoda</taxon>
        <taxon>Insecta</taxon>
        <taxon>Pterygota</taxon>
        <taxon>Neoptera</taxon>
        <taxon>Endopterygota</taxon>
        <taxon>Coleoptera</taxon>
        <taxon>Polyphaga</taxon>
        <taxon>Cucujiformia</taxon>
        <taxon>Chrysomeloidea</taxon>
        <taxon>Chrysomelidae</taxon>
        <taxon>Bruchinae</taxon>
        <taxon>Bruchini</taxon>
        <taxon>Acanthoscelides</taxon>
    </lineage>
</organism>
<dbReference type="Gene3D" id="3.50.50.60">
    <property type="entry name" value="FAD/NAD(P)-binding domain"/>
    <property type="match status" value="1"/>
</dbReference>
<proteinExistence type="inferred from homology"/>
<accession>A0A9P0KY06</accession>
<feature type="domain" description="Glucose-methanol-choline oxidoreductase C-terminal" evidence="2">
    <location>
        <begin position="4"/>
        <end position="53"/>
    </location>
</feature>
<evidence type="ECO:0000313" key="3">
    <source>
        <dbReference type="EMBL" id="CAH1986632.1"/>
    </source>
</evidence>
<reference evidence="3" key="1">
    <citation type="submission" date="2022-03" db="EMBL/GenBank/DDBJ databases">
        <authorList>
            <person name="Sayadi A."/>
        </authorList>
    </citation>
    <scope>NUCLEOTIDE SEQUENCE</scope>
</reference>
<dbReference type="SUPFAM" id="SSF51905">
    <property type="entry name" value="FAD/NAD(P)-binding domain"/>
    <property type="match status" value="1"/>
</dbReference>
<dbReference type="InterPro" id="IPR012132">
    <property type="entry name" value="GMC_OxRdtase"/>
</dbReference>
<dbReference type="EMBL" id="CAKOFQ010007003">
    <property type="protein sequence ID" value="CAH1986632.1"/>
    <property type="molecule type" value="Genomic_DNA"/>
</dbReference>
<name>A0A9P0KY06_ACAOB</name>
<dbReference type="AlphaFoldDB" id="A0A9P0KY06"/>
<comment type="caution">
    <text evidence="3">The sequence shown here is derived from an EMBL/GenBank/DDBJ whole genome shotgun (WGS) entry which is preliminary data.</text>
</comment>
<dbReference type="OrthoDB" id="269227at2759"/>
<dbReference type="Proteomes" id="UP001152888">
    <property type="component" value="Unassembled WGS sequence"/>
</dbReference>
<dbReference type="PANTHER" id="PTHR11552:SF158">
    <property type="entry name" value="GH23626P-RELATED"/>
    <property type="match status" value="1"/>
</dbReference>
<dbReference type="GO" id="GO:0016614">
    <property type="term" value="F:oxidoreductase activity, acting on CH-OH group of donors"/>
    <property type="evidence" value="ECO:0007669"/>
    <property type="project" value="InterPro"/>
</dbReference>
<dbReference type="PANTHER" id="PTHR11552">
    <property type="entry name" value="GLUCOSE-METHANOL-CHOLINE GMC OXIDOREDUCTASE"/>
    <property type="match status" value="1"/>
</dbReference>